<evidence type="ECO:0000259" key="10">
    <source>
        <dbReference type="PROSITE" id="PS50081"/>
    </source>
</evidence>
<sequence>MASLSLLASYDELVRCTNALINGSREEEFLQFTLNQEEMRQKWLASVQECQRLHSALDKVHRNNNSLERKLDHARRNLEEEKYKRRVAEEQKNSLERQITMAKDLLFNDGGRNINDETREKLQFLNNTTLNRQSNIHVQDMHIDKLNTIAELDSTGSILSDLNCLSKTEDDLDTSVILQNQKKRELKERRPSGEYSAKQRRSTIHKVAELNSSDKIVATTTVVMPKDGAITASSTIEAIPGDENIDPQTPLRNSRKRRKSNTKCDRPKLSHIDTNEMPIDTAPSAPKADILISSSDTEDVFKPSPNIGGYTLNTKMSRTHNFEAKTVIKKETCTPCGKSIRFGKIVQRCKDCRVMAHTECKNLVPLPCVPTGNTPTLRGIPGTIADYTPMTPPMVPSIVVHCVNEIELRGMNEQGLYRVNGAAADVKCLKEKFLKGKGAPNLSNVDIPTICSTLRDFLRSLREPLITVSLWADFVRATMITDKQDADAALYQAISELPQPNRDTLAFLMLHLQRVSSSPECKMPISNLAKVFGPTLVGYRSQEPSLDMLSETKHQVAIVENLLQIPSDYWDNYVNPANTNDICTPKTGELRHTPSTESLLKRTTSRSFFNTPLAASRTFARRNKKYFATPPSRAGF</sequence>
<evidence type="ECO:0000259" key="11">
    <source>
        <dbReference type="PROSITE" id="PS50238"/>
    </source>
</evidence>
<keyword evidence="8" id="KW-0175">Coiled coil</keyword>
<organism evidence="12 13">
    <name type="scientific">Dinoponera quadriceps</name>
    <name type="common">South American ant</name>
    <dbReference type="NCBI Taxonomy" id="609295"/>
    <lineage>
        <taxon>Eukaryota</taxon>
        <taxon>Metazoa</taxon>
        <taxon>Ecdysozoa</taxon>
        <taxon>Arthropoda</taxon>
        <taxon>Hexapoda</taxon>
        <taxon>Insecta</taxon>
        <taxon>Pterygota</taxon>
        <taxon>Neoptera</taxon>
        <taxon>Endopterygota</taxon>
        <taxon>Hymenoptera</taxon>
        <taxon>Apocrita</taxon>
        <taxon>Aculeata</taxon>
        <taxon>Formicoidea</taxon>
        <taxon>Formicidae</taxon>
        <taxon>Ponerinae</taxon>
        <taxon>Ponerini</taxon>
        <taxon>Dinoponera</taxon>
    </lineage>
</organism>
<keyword evidence="1" id="KW-0343">GTPase activation</keyword>
<dbReference type="GeneID" id="106744755"/>
<dbReference type="InterPro" id="IPR000198">
    <property type="entry name" value="RhoGAP_dom"/>
</dbReference>
<dbReference type="GO" id="GO:0005096">
    <property type="term" value="F:GTPase activator activity"/>
    <property type="evidence" value="ECO:0007669"/>
    <property type="project" value="UniProtKB-KW"/>
</dbReference>
<keyword evidence="4" id="KW-0863">Zinc-finger</keyword>
<dbReference type="PANTHER" id="PTHR46199:SF3">
    <property type="entry name" value="RAC GTPASE-ACTIVATING PROTEIN 1"/>
    <property type="match status" value="1"/>
</dbReference>
<dbReference type="GO" id="GO:0030496">
    <property type="term" value="C:midbody"/>
    <property type="evidence" value="ECO:0007669"/>
    <property type="project" value="TreeGrafter"/>
</dbReference>
<keyword evidence="6" id="KW-0862">Zinc</keyword>
<dbReference type="AlphaFoldDB" id="A0A6P3XAF9"/>
<accession>A0A6P3XAF9</accession>
<evidence type="ECO:0000313" key="12">
    <source>
        <dbReference type="Proteomes" id="UP000515204"/>
    </source>
</evidence>
<feature type="region of interest" description="Disordered" evidence="9">
    <location>
        <begin position="182"/>
        <end position="202"/>
    </location>
</feature>
<keyword evidence="5" id="KW-0221">Differentiation</keyword>
<evidence type="ECO:0000256" key="2">
    <source>
        <dbReference type="ARBA" id="ARBA00022473"/>
    </source>
</evidence>
<feature type="compositionally biased region" description="Basic and acidic residues" evidence="9">
    <location>
        <begin position="262"/>
        <end position="274"/>
    </location>
</feature>
<dbReference type="GO" id="GO:0000281">
    <property type="term" value="P:mitotic cytokinesis"/>
    <property type="evidence" value="ECO:0007669"/>
    <property type="project" value="TreeGrafter"/>
</dbReference>
<dbReference type="InterPro" id="IPR046349">
    <property type="entry name" value="C1-like_sf"/>
</dbReference>
<dbReference type="PROSITE" id="PS00479">
    <property type="entry name" value="ZF_DAG_PE_1"/>
    <property type="match status" value="1"/>
</dbReference>
<dbReference type="InterPro" id="IPR002219">
    <property type="entry name" value="PKC_DAG/PE"/>
</dbReference>
<dbReference type="CDD" id="cd04382">
    <property type="entry name" value="RhoGAP_MgcRacGAP"/>
    <property type="match status" value="1"/>
</dbReference>
<dbReference type="Gene3D" id="1.10.555.10">
    <property type="entry name" value="Rho GTPase activation protein"/>
    <property type="match status" value="1"/>
</dbReference>
<dbReference type="KEGG" id="dqu:106744755"/>
<feature type="domain" description="Rho-GAP" evidence="11">
    <location>
        <begin position="382"/>
        <end position="570"/>
    </location>
</feature>
<dbReference type="Pfam" id="PF00620">
    <property type="entry name" value="RhoGAP"/>
    <property type="match status" value="1"/>
</dbReference>
<dbReference type="PROSITE" id="PS50081">
    <property type="entry name" value="ZF_DAG_PE_2"/>
    <property type="match status" value="1"/>
</dbReference>
<dbReference type="RefSeq" id="XP_014475260.1">
    <property type="nucleotide sequence ID" value="XM_014619774.1"/>
</dbReference>
<dbReference type="Gene3D" id="3.30.60.20">
    <property type="match status" value="1"/>
</dbReference>
<dbReference type="OrthoDB" id="2218807at2759"/>
<protein>
    <submittedName>
        <fullName evidence="13">Rac GTPase-activating protein 1-like</fullName>
    </submittedName>
</protein>
<evidence type="ECO:0000256" key="5">
    <source>
        <dbReference type="ARBA" id="ARBA00022782"/>
    </source>
</evidence>
<dbReference type="SMART" id="SM00324">
    <property type="entry name" value="RhoGAP"/>
    <property type="match status" value="1"/>
</dbReference>
<dbReference type="SUPFAM" id="SSF57889">
    <property type="entry name" value="Cysteine-rich domain"/>
    <property type="match status" value="1"/>
</dbReference>
<dbReference type="Pfam" id="PF00130">
    <property type="entry name" value="C1_1"/>
    <property type="match status" value="1"/>
</dbReference>
<dbReference type="CDD" id="cd20821">
    <property type="entry name" value="C1_MgcRacGAP"/>
    <property type="match status" value="1"/>
</dbReference>
<dbReference type="GO" id="GO:0008270">
    <property type="term" value="F:zinc ion binding"/>
    <property type="evidence" value="ECO:0007669"/>
    <property type="project" value="UniProtKB-KW"/>
</dbReference>
<name>A0A6P3XAF9_DINQU</name>
<dbReference type="InterPro" id="IPR008936">
    <property type="entry name" value="Rho_GTPase_activation_prot"/>
</dbReference>
<dbReference type="GO" id="GO:0032154">
    <property type="term" value="C:cleavage furrow"/>
    <property type="evidence" value="ECO:0007669"/>
    <property type="project" value="TreeGrafter"/>
</dbReference>
<dbReference type="GO" id="GO:0007283">
    <property type="term" value="P:spermatogenesis"/>
    <property type="evidence" value="ECO:0007669"/>
    <property type="project" value="UniProtKB-KW"/>
</dbReference>
<feature type="region of interest" description="Disordered" evidence="9">
    <location>
        <begin position="239"/>
        <end position="284"/>
    </location>
</feature>
<dbReference type="GO" id="GO:0051233">
    <property type="term" value="C:spindle midzone"/>
    <property type="evidence" value="ECO:0007669"/>
    <property type="project" value="TreeGrafter"/>
</dbReference>
<dbReference type="GO" id="GO:0051256">
    <property type="term" value="P:mitotic spindle midzone assembly"/>
    <property type="evidence" value="ECO:0007669"/>
    <property type="project" value="TreeGrafter"/>
</dbReference>
<evidence type="ECO:0000256" key="7">
    <source>
        <dbReference type="ARBA" id="ARBA00022871"/>
    </source>
</evidence>
<reference evidence="13" key="1">
    <citation type="submission" date="2025-08" db="UniProtKB">
        <authorList>
            <consortium name="RefSeq"/>
        </authorList>
    </citation>
    <scope>IDENTIFICATION</scope>
</reference>
<dbReference type="GO" id="GO:0005634">
    <property type="term" value="C:nucleus"/>
    <property type="evidence" value="ECO:0007669"/>
    <property type="project" value="TreeGrafter"/>
</dbReference>
<evidence type="ECO:0000256" key="8">
    <source>
        <dbReference type="SAM" id="Coils"/>
    </source>
</evidence>
<evidence type="ECO:0000256" key="4">
    <source>
        <dbReference type="ARBA" id="ARBA00022771"/>
    </source>
</evidence>
<keyword evidence="12" id="KW-1185">Reference proteome</keyword>
<dbReference type="GO" id="GO:0097149">
    <property type="term" value="C:centralspindlin complex"/>
    <property type="evidence" value="ECO:0007669"/>
    <property type="project" value="TreeGrafter"/>
</dbReference>
<dbReference type="GO" id="GO:0030154">
    <property type="term" value="P:cell differentiation"/>
    <property type="evidence" value="ECO:0007669"/>
    <property type="project" value="UniProtKB-KW"/>
</dbReference>
<evidence type="ECO:0000256" key="3">
    <source>
        <dbReference type="ARBA" id="ARBA00022723"/>
    </source>
</evidence>
<dbReference type="CTD" id="36538"/>
<dbReference type="Proteomes" id="UP000515204">
    <property type="component" value="Unplaced"/>
</dbReference>
<dbReference type="GO" id="GO:0007266">
    <property type="term" value="P:Rho protein signal transduction"/>
    <property type="evidence" value="ECO:0007669"/>
    <property type="project" value="TreeGrafter"/>
</dbReference>
<evidence type="ECO:0000256" key="1">
    <source>
        <dbReference type="ARBA" id="ARBA00022468"/>
    </source>
</evidence>
<gene>
    <name evidence="13" type="primary">LOC106744755</name>
</gene>
<feature type="domain" description="Phorbol-ester/DAG-type" evidence="10">
    <location>
        <begin position="319"/>
        <end position="368"/>
    </location>
</feature>
<dbReference type="FunFam" id="3.30.60.20:FF:000033">
    <property type="entry name" value="Rac GTPase-activating protein 1"/>
    <property type="match status" value="1"/>
</dbReference>
<dbReference type="PROSITE" id="PS50238">
    <property type="entry name" value="RHOGAP"/>
    <property type="match status" value="1"/>
</dbReference>
<keyword evidence="3" id="KW-0479">Metal-binding</keyword>
<evidence type="ECO:0000256" key="6">
    <source>
        <dbReference type="ARBA" id="ARBA00022833"/>
    </source>
</evidence>
<dbReference type="SMART" id="SM00109">
    <property type="entry name" value="C1"/>
    <property type="match status" value="1"/>
</dbReference>
<keyword evidence="7" id="KW-0744">Spermatogenesis</keyword>
<evidence type="ECO:0000313" key="13">
    <source>
        <dbReference type="RefSeq" id="XP_014475260.1"/>
    </source>
</evidence>
<dbReference type="SUPFAM" id="SSF48350">
    <property type="entry name" value="GTPase activation domain, GAP"/>
    <property type="match status" value="1"/>
</dbReference>
<proteinExistence type="predicted"/>
<evidence type="ECO:0000256" key="9">
    <source>
        <dbReference type="SAM" id="MobiDB-lite"/>
    </source>
</evidence>
<keyword evidence="2" id="KW-0217">Developmental protein</keyword>
<feature type="compositionally biased region" description="Basic and acidic residues" evidence="9">
    <location>
        <begin position="182"/>
        <end position="192"/>
    </location>
</feature>
<dbReference type="PANTHER" id="PTHR46199">
    <property type="entry name" value="RAC GTPASE-ACTIVATING PROTEIN 1"/>
    <property type="match status" value="1"/>
</dbReference>
<feature type="coiled-coil region" evidence="8">
    <location>
        <begin position="50"/>
        <end position="105"/>
    </location>
</feature>